<comment type="caution">
    <text evidence="1">The sequence shown here is derived from an EMBL/GenBank/DDBJ whole genome shotgun (WGS) entry which is preliminary data.</text>
</comment>
<dbReference type="EMBL" id="BPLQ01014200">
    <property type="protein sequence ID" value="GIY78093.1"/>
    <property type="molecule type" value="Genomic_DNA"/>
</dbReference>
<name>A0AAV4W905_9ARAC</name>
<dbReference type="AlphaFoldDB" id="A0AAV4W905"/>
<organism evidence="1 2">
    <name type="scientific">Caerostris darwini</name>
    <dbReference type="NCBI Taxonomy" id="1538125"/>
    <lineage>
        <taxon>Eukaryota</taxon>
        <taxon>Metazoa</taxon>
        <taxon>Ecdysozoa</taxon>
        <taxon>Arthropoda</taxon>
        <taxon>Chelicerata</taxon>
        <taxon>Arachnida</taxon>
        <taxon>Araneae</taxon>
        <taxon>Araneomorphae</taxon>
        <taxon>Entelegynae</taxon>
        <taxon>Araneoidea</taxon>
        <taxon>Araneidae</taxon>
        <taxon>Caerostris</taxon>
    </lineage>
</organism>
<evidence type="ECO:0000313" key="2">
    <source>
        <dbReference type="Proteomes" id="UP001054837"/>
    </source>
</evidence>
<proteinExistence type="predicted"/>
<dbReference type="Proteomes" id="UP001054837">
    <property type="component" value="Unassembled WGS sequence"/>
</dbReference>
<sequence length="157" mass="17219">MLMRSVIGNPISLHKSALAGDRDLPADTSFLTRAHPAQENGLREIVPTPRVASKRLQHSLNGIVAKENELFTSCFSHLSFHVVPRNRPTARESKAIRIKSGGRANWFTSQGQMFSRDSPDALSFTSVTPLCEYRLLQPTGKNDGLFSTKSGVTIGGR</sequence>
<evidence type="ECO:0000313" key="1">
    <source>
        <dbReference type="EMBL" id="GIY78093.1"/>
    </source>
</evidence>
<protein>
    <submittedName>
        <fullName evidence="1">Uncharacterized protein</fullName>
    </submittedName>
</protein>
<reference evidence="1 2" key="1">
    <citation type="submission" date="2021-06" db="EMBL/GenBank/DDBJ databases">
        <title>Caerostris darwini draft genome.</title>
        <authorList>
            <person name="Kono N."/>
            <person name="Arakawa K."/>
        </authorList>
    </citation>
    <scope>NUCLEOTIDE SEQUENCE [LARGE SCALE GENOMIC DNA]</scope>
</reference>
<accession>A0AAV4W905</accession>
<gene>
    <name evidence="1" type="ORF">CDAR_282951</name>
</gene>
<keyword evidence="2" id="KW-1185">Reference proteome</keyword>